<sequence>MEKNINKYYVINGNVENSRNFSEEKVIGKTNIYEVIRIIDGVPLFLEAHLKRMKKTFELMNISDKLNIDSIKNTIDKLLISNDKAIGNIKLIYALEKNTLSAYYIKHVYPNEKLYREGVKTILFYGERKNPNAKIIDNNFREKVNKDIKENEAYEAILVDNKGQITEGSRSNIFMIKDDYVITSPVESVLQGVTRGEIISVCNKLNIQVKEEYLKDSDLKNIDGLFISGTSPKVLPISKINDYEYKSNSNNIILSIMKAYNCEVEEYTRDRK</sequence>
<dbReference type="FunFam" id="3.20.10.10:FF:000002">
    <property type="entry name" value="D-alanine aminotransferase"/>
    <property type="match status" value="1"/>
</dbReference>
<comment type="similarity">
    <text evidence="2 4">Belongs to the class-IV pyridoxal-phosphate-dependent aminotransferase family.</text>
</comment>
<organism evidence="6 7">
    <name type="scientific">Clostridium frigidicarnis</name>
    <dbReference type="NCBI Taxonomy" id="84698"/>
    <lineage>
        <taxon>Bacteria</taxon>
        <taxon>Bacillati</taxon>
        <taxon>Bacillota</taxon>
        <taxon>Clostridia</taxon>
        <taxon>Eubacteriales</taxon>
        <taxon>Clostridiaceae</taxon>
        <taxon>Clostridium</taxon>
    </lineage>
</organism>
<keyword evidence="3 5" id="KW-0663">Pyridoxal phosphate</keyword>
<dbReference type="GO" id="GO:0046394">
    <property type="term" value="P:carboxylic acid biosynthetic process"/>
    <property type="evidence" value="ECO:0007669"/>
    <property type="project" value="UniProtKB-ARBA"/>
</dbReference>
<dbReference type="STRING" id="84698.SAMN04488528_101949"/>
<dbReference type="SUPFAM" id="SSF56752">
    <property type="entry name" value="D-aminoacid aminotransferase-like PLP-dependent enzymes"/>
    <property type="match status" value="1"/>
</dbReference>
<dbReference type="GO" id="GO:0005829">
    <property type="term" value="C:cytosol"/>
    <property type="evidence" value="ECO:0007669"/>
    <property type="project" value="TreeGrafter"/>
</dbReference>
<dbReference type="CDD" id="cd00449">
    <property type="entry name" value="PLPDE_IV"/>
    <property type="match status" value="1"/>
</dbReference>
<reference evidence="6 7" key="1">
    <citation type="submission" date="2016-10" db="EMBL/GenBank/DDBJ databases">
        <authorList>
            <person name="de Groot N.N."/>
        </authorList>
    </citation>
    <scope>NUCLEOTIDE SEQUENCE [LARGE SCALE GENOMIC DNA]</scope>
    <source>
        <strain evidence="6 7">DSM 12271</strain>
    </source>
</reference>
<proteinExistence type="inferred from homology"/>
<dbReference type="InterPro" id="IPR043132">
    <property type="entry name" value="BCAT-like_C"/>
</dbReference>
<evidence type="ECO:0000256" key="2">
    <source>
        <dbReference type="ARBA" id="ARBA00009320"/>
    </source>
</evidence>
<evidence type="ECO:0000256" key="4">
    <source>
        <dbReference type="RuleBase" id="RU004106"/>
    </source>
</evidence>
<accession>A0A1I0ZC02</accession>
<dbReference type="PANTHER" id="PTHR42743:SF11">
    <property type="entry name" value="AMINODEOXYCHORISMATE LYASE"/>
    <property type="match status" value="1"/>
</dbReference>
<evidence type="ECO:0000256" key="5">
    <source>
        <dbReference type="RuleBase" id="RU004516"/>
    </source>
</evidence>
<name>A0A1I0ZC02_9CLOT</name>
<dbReference type="InterPro" id="IPR018300">
    <property type="entry name" value="Aminotrans_IV_CS"/>
</dbReference>
<dbReference type="Pfam" id="PF01063">
    <property type="entry name" value="Aminotran_4"/>
    <property type="match status" value="1"/>
</dbReference>
<evidence type="ECO:0000313" key="7">
    <source>
        <dbReference type="Proteomes" id="UP000198619"/>
    </source>
</evidence>
<dbReference type="InterPro" id="IPR036038">
    <property type="entry name" value="Aminotransferase-like"/>
</dbReference>
<keyword evidence="6" id="KW-0032">Aminotransferase</keyword>
<dbReference type="Gene3D" id="3.20.10.10">
    <property type="entry name" value="D-amino Acid Aminotransferase, subunit A, domain 2"/>
    <property type="match status" value="1"/>
</dbReference>
<dbReference type="InterPro" id="IPR001544">
    <property type="entry name" value="Aminotrans_IV"/>
</dbReference>
<dbReference type="InterPro" id="IPR043131">
    <property type="entry name" value="BCAT-like_N"/>
</dbReference>
<dbReference type="Proteomes" id="UP000198619">
    <property type="component" value="Unassembled WGS sequence"/>
</dbReference>
<dbReference type="GO" id="GO:0008652">
    <property type="term" value="P:amino acid biosynthetic process"/>
    <property type="evidence" value="ECO:0007669"/>
    <property type="project" value="UniProtKB-ARBA"/>
</dbReference>
<keyword evidence="7" id="KW-1185">Reference proteome</keyword>
<dbReference type="OrthoDB" id="9805628at2"/>
<dbReference type="RefSeq" id="WP_090041805.1">
    <property type="nucleotide sequence ID" value="NZ_FOKI01000019.1"/>
</dbReference>
<dbReference type="GO" id="GO:0008483">
    <property type="term" value="F:transaminase activity"/>
    <property type="evidence" value="ECO:0007669"/>
    <property type="project" value="UniProtKB-KW"/>
</dbReference>
<dbReference type="Gene3D" id="3.30.470.10">
    <property type="match status" value="1"/>
</dbReference>
<protein>
    <submittedName>
        <fullName evidence="6">Branched-chain amino acid aminotransferase</fullName>
    </submittedName>
</protein>
<comment type="cofactor">
    <cofactor evidence="1 5">
        <name>pyridoxal 5'-phosphate</name>
        <dbReference type="ChEBI" id="CHEBI:597326"/>
    </cofactor>
</comment>
<evidence type="ECO:0000313" key="6">
    <source>
        <dbReference type="EMBL" id="SFB23164.1"/>
    </source>
</evidence>
<evidence type="ECO:0000256" key="3">
    <source>
        <dbReference type="ARBA" id="ARBA00022898"/>
    </source>
</evidence>
<evidence type="ECO:0000256" key="1">
    <source>
        <dbReference type="ARBA" id="ARBA00001933"/>
    </source>
</evidence>
<dbReference type="PANTHER" id="PTHR42743">
    <property type="entry name" value="AMINO-ACID AMINOTRANSFERASE"/>
    <property type="match status" value="1"/>
</dbReference>
<dbReference type="PROSITE" id="PS00770">
    <property type="entry name" value="AA_TRANSFER_CLASS_4"/>
    <property type="match status" value="1"/>
</dbReference>
<gene>
    <name evidence="6" type="ORF">SAMN04488528_101949</name>
</gene>
<dbReference type="EMBL" id="FOKI01000019">
    <property type="protein sequence ID" value="SFB23164.1"/>
    <property type="molecule type" value="Genomic_DNA"/>
</dbReference>
<keyword evidence="6" id="KW-0808">Transferase</keyword>
<dbReference type="InterPro" id="IPR050571">
    <property type="entry name" value="Class-IV_PLP-Dep_Aminotrnsfr"/>
</dbReference>
<dbReference type="AlphaFoldDB" id="A0A1I0ZC02"/>